<comment type="caution">
    <text evidence="1">The sequence shown here is derived from an EMBL/GenBank/DDBJ whole genome shotgun (WGS) entry which is preliminary data.</text>
</comment>
<gene>
    <name evidence="1" type="ORF">NP493_695g01066</name>
</gene>
<protein>
    <submittedName>
        <fullName evidence="1">Uncharacterized protein</fullName>
    </submittedName>
</protein>
<dbReference type="Proteomes" id="UP001209878">
    <property type="component" value="Unassembled WGS sequence"/>
</dbReference>
<sequence>MISTSMVIQPASALWRMGEVLFAVEVQAVVLDDDADNLLTVVAELEEGVRHAPQRVLVGRSLDEDLLQFSLVVEDGVQRLVVDVARLHLHDPVEGESCNKTSQLS</sequence>
<dbReference type="EMBL" id="JAODUO010000695">
    <property type="protein sequence ID" value="KAK2175948.1"/>
    <property type="molecule type" value="Genomic_DNA"/>
</dbReference>
<organism evidence="1 2">
    <name type="scientific">Ridgeia piscesae</name>
    <name type="common">Tubeworm</name>
    <dbReference type="NCBI Taxonomy" id="27915"/>
    <lineage>
        <taxon>Eukaryota</taxon>
        <taxon>Metazoa</taxon>
        <taxon>Spiralia</taxon>
        <taxon>Lophotrochozoa</taxon>
        <taxon>Annelida</taxon>
        <taxon>Polychaeta</taxon>
        <taxon>Sedentaria</taxon>
        <taxon>Canalipalpata</taxon>
        <taxon>Sabellida</taxon>
        <taxon>Siboglinidae</taxon>
        <taxon>Ridgeia</taxon>
    </lineage>
</organism>
<evidence type="ECO:0000313" key="1">
    <source>
        <dbReference type="EMBL" id="KAK2175948.1"/>
    </source>
</evidence>
<reference evidence="1" key="1">
    <citation type="journal article" date="2023" name="Mol. Biol. Evol.">
        <title>Third-Generation Sequencing Reveals the Adaptive Role of the Epigenome in Three Deep-Sea Polychaetes.</title>
        <authorList>
            <person name="Perez M."/>
            <person name="Aroh O."/>
            <person name="Sun Y."/>
            <person name="Lan Y."/>
            <person name="Juniper S.K."/>
            <person name="Young C.R."/>
            <person name="Angers B."/>
            <person name="Qian P.Y."/>
        </authorList>
    </citation>
    <scope>NUCLEOTIDE SEQUENCE</scope>
    <source>
        <strain evidence="1">R07B-5</strain>
    </source>
</reference>
<dbReference type="AlphaFoldDB" id="A0AAD9KSJ2"/>
<name>A0AAD9KSJ2_RIDPI</name>
<proteinExistence type="predicted"/>
<keyword evidence="2" id="KW-1185">Reference proteome</keyword>
<evidence type="ECO:0000313" key="2">
    <source>
        <dbReference type="Proteomes" id="UP001209878"/>
    </source>
</evidence>
<accession>A0AAD9KSJ2</accession>